<protein>
    <submittedName>
        <fullName evidence="1">Uncharacterized protein</fullName>
    </submittedName>
</protein>
<reference evidence="1" key="1">
    <citation type="submission" date="2020-11" db="EMBL/GenBank/DDBJ databases">
        <authorList>
            <person name="Tran Van P."/>
        </authorList>
    </citation>
    <scope>NUCLEOTIDE SEQUENCE</scope>
</reference>
<dbReference type="EMBL" id="OA568565">
    <property type="protein sequence ID" value="CAD7201658.1"/>
    <property type="molecule type" value="Genomic_DNA"/>
</dbReference>
<organism evidence="1">
    <name type="scientific">Timema douglasi</name>
    <name type="common">Walking stick</name>
    <dbReference type="NCBI Taxonomy" id="61478"/>
    <lineage>
        <taxon>Eukaryota</taxon>
        <taxon>Metazoa</taxon>
        <taxon>Ecdysozoa</taxon>
        <taxon>Arthropoda</taxon>
        <taxon>Hexapoda</taxon>
        <taxon>Insecta</taxon>
        <taxon>Pterygota</taxon>
        <taxon>Neoptera</taxon>
        <taxon>Polyneoptera</taxon>
        <taxon>Phasmatodea</taxon>
        <taxon>Timematodea</taxon>
        <taxon>Timematoidea</taxon>
        <taxon>Timematidae</taxon>
        <taxon>Timema</taxon>
    </lineage>
</organism>
<evidence type="ECO:0000313" key="1">
    <source>
        <dbReference type="EMBL" id="CAD7201658.1"/>
    </source>
</evidence>
<dbReference type="AlphaFoldDB" id="A0A7R8ZCS5"/>
<accession>A0A7R8ZCS5</accession>
<proteinExistence type="predicted"/>
<name>A0A7R8ZCS5_TIMDO</name>
<sequence>MTRPTTRLDYAHFNHDIRCRKVALVCLCLAVSVSVAQNSDFSFSNFLGNVPNTQNRGPVLFPMSPGGDETSGVIVGSSGYGFVPPGSNRIVSRLRASHEVVDRRMLVATETLRNNENMFLGGCSREEVTEVQGPAHPDPTTTDTFRTPCLTSSAHHHHPYLHPQLIKRRTLGRCKPRQLFLPEKTYDLSVARLRRYSRLKLQSYRMLPDSYDLTNMTYE</sequence>
<gene>
    <name evidence="1" type="ORF">TDIB3V08_LOCUS7853</name>
</gene>